<dbReference type="AlphaFoldDB" id="T1XLM4"/>
<feature type="chain" id="PRO_5004586193" description="Lipoprotein" evidence="1">
    <location>
        <begin position="29"/>
        <end position="251"/>
    </location>
</feature>
<dbReference type="KEGG" id="vpd:VAPA_2c09470"/>
<proteinExistence type="predicted"/>
<dbReference type="EMBL" id="CP003912">
    <property type="protein sequence ID" value="AGU53503.1"/>
    <property type="molecule type" value="Genomic_DNA"/>
</dbReference>
<accession>T1XLM4</accession>
<evidence type="ECO:0000313" key="3">
    <source>
        <dbReference type="Proteomes" id="UP000016223"/>
    </source>
</evidence>
<reference evidence="2 3" key="1">
    <citation type="submission" date="2012-10" db="EMBL/GenBank/DDBJ databases">
        <title>Genome sequence of Variovorax paradoxus B4.</title>
        <authorList>
            <person name="Schuldes J."/>
            <person name="Brandt U."/>
            <person name="Hiessl S."/>
            <person name="Wuebbeler J.H."/>
            <person name="Thuermer A."/>
            <person name="Steinbuechel A."/>
            <person name="Daniel R."/>
        </authorList>
    </citation>
    <scope>NUCLEOTIDE SEQUENCE [LARGE SCALE GENOMIC DNA]</scope>
    <source>
        <strain evidence="2 3">B4</strain>
    </source>
</reference>
<organism evidence="2 3">
    <name type="scientific">Variovorax paradoxus B4</name>
    <dbReference type="NCBI Taxonomy" id="1246301"/>
    <lineage>
        <taxon>Bacteria</taxon>
        <taxon>Pseudomonadati</taxon>
        <taxon>Pseudomonadota</taxon>
        <taxon>Betaproteobacteria</taxon>
        <taxon>Burkholderiales</taxon>
        <taxon>Comamonadaceae</taxon>
        <taxon>Variovorax</taxon>
    </lineage>
</organism>
<dbReference type="PATRIC" id="fig|1246301.3.peg.6468"/>
<evidence type="ECO:0000256" key="1">
    <source>
        <dbReference type="SAM" id="SignalP"/>
    </source>
</evidence>
<dbReference type="PROSITE" id="PS51257">
    <property type="entry name" value="PROKAR_LIPOPROTEIN"/>
    <property type="match status" value="1"/>
</dbReference>
<feature type="signal peptide" evidence="1">
    <location>
        <begin position="1"/>
        <end position="28"/>
    </location>
</feature>
<name>T1XLM4_VARPD</name>
<gene>
    <name evidence="2" type="ORF">VAPA_2c09470</name>
</gene>
<dbReference type="HOGENOM" id="CLU_1019209_0_0_4"/>
<keyword evidence="1" id="KW-0732">Signal</keyword>
<sequence>MLRRRLRGSAMKRIITVCAIAVMLVACAGRPKQAANEEPEPLSHPRVEIVYNAKSELGVLDTGATPTVGLGGLLGPVGVLVAIGADAASRSNSINQVASRSKRFQQAIEESQGELTLHREYAERLAEAMRATGREVKLTSSDRATGAARKMELAGLTATPGYEVMLLRITAGYGAPSLTADFRPIIVVEYALRDDKLQPITWNSVTSNRGGPSYFAYDTLLKENKAAYEGLRQELFATVGRVMNNDFPKQE</sequence>
<dbReference type="Proteomes" id="UP000016223">
    <property type="component" value="Chromosome 2"/>
</dbReference>
<evidence type="ECO:0000313" key="2">
    <source>
        <dbReference type="EMBL" id="AGU53503.1"/>
    </source>
</evidence>
<evidence type="ECO:0008006" key="4">
    <source>
        <dbReference type="Google" id="ProtNLM"/>
    </source>
</evidence>
<protein>
    <recommendedName>
        <fullName evidence="4">Lipoprotein</fullName>
    </recommendedName>
</protein>